<reference evidence="1" key="1">
    <citation type="submission" date="2023-04" db="EMBL/GenBank/DDBJ databases">
        <title>Ambrosiozyma monospora NBRC 10751.</title>
        <authorList>
            <person name="Ichikawa N."/>
            <person name="Sato H."/>
            <person name="Tonouchi N."/>
        </authorList>
    </citation>
    <scope>NUCLEOTIDE SEQUENCE</scope>
    <source>
        <strain evidence="1">NBRC 10751</strain>
    </source>
</reference>
<dbReference type="EMBL" id="BSXS01008098">
    <property type="protein sequence ID" value="GME91442.1"/>
    <property type="molecule type" value="Genomic_DNA"/>
</dbReference>
<evidence type="ECO:0000313" key="1">
    <source>
        <dbReference type="EMBL" id="GME91442.1"/>
    </source>
</evidence>
<proteinExistence type="predicted"/>
<keyword evidence="2" id="KW-1185">Reference proteome</keyword>
<protein>
    <submittedName>
        <fullName evidence="1">Unnamed protein product</fullName>
    </submittedName>
</protein>
<accession>A0ACB5TN20</accession>
<gene>
    <name evidence="1" type="ORF">Amon02_000890600</name>
</gene>
<evidence type="ECO:0000313" key="2">
    <source>
        <dbReference type="Proteomes" id="UP001165064"/>
    </source>
</evidence>
<comment type="caution">
    <text evidence="1">The sequence shown here is derived from an EMBL/GenBank/DDBJ whole genome shotgun (WGS) entry which is preliminary data.</text>
</comment>
<dbReference type="Proteomes" id="UP001165064">
    <property type="component" value="Unassembled WGS sequence"/>
</dbReference>
<sequence length="338" mass="37599">MDTFVEENSREERKSKLSYLDEFLSAIKIFGYLDAPVFHELTKSMHTQKLDDGEMLFLDEHSGFAICVEGEVQVYCKVGEEATLRNTTTLFNSNSLNVKDVVVVDDVRYQLLNTIKSGSSLSSIISVLNLLTDSQEQQVNTANLANLNNFSVNGQNQVNNYINGVQFPSGSGFPSQYQGQNSPDSNLPTDGFTLNNISPGATPSLNPASHPPRPPSQPSQVPKPDLIGIPKGNCTISIIPRESFIRLAAKYPKATSHIVQMILTKLYRVTFQTSHNYLGLTPDIMKTEENLNSMAGSRFKLPSYLYENLSDNSDLNDDDNDLGFHEISLKSRLFMIQM</sequence>
<name>A0ACB5TN20_AMBMO</name>
<organism evidence="1 2">
    <name type="scientific">Ambrosiozyma monospora</name>
    <name type="common">Yeast</name>
    <name type="synonym">Endomycopsis monosporus</name>
    <dbReference type="NCBI Taxonomy" id="43982"/>
    <lineage>
        <taxon>Eukaryota</taxon>
        <taxon>Fungi</taxon>
        <taxon>Dikarya</taxon>
        <taxon>Ascomycota</taxon>
        <taxon>Saccharomycotina</taxon>
        <taxon>Pichiomycetes</taxon>
        <taxon>Pichiales</taxon>
        <taxon>Pichiaceae</taxon>
        <taxon>Ambrosiozyma</taxon>
    </lineage>
</organism>